<evidence type="ECO:0000313" key="3">
    <source>
        <dbReference type="Proteomes" id="UP000787472"/>
    </source>
</evidence>
<reference evidence="2" key="1">
    <citation type="submission" date="2020-03" db="EMBL/GenBank/DDBJ databases">
        <authorList>
            <person name="Guo F."/>
        </authorList>
    </citation>
    <scope>NUCLEOTIDE SEQUENCE</scope>
    <source>
        <strain evidence="2">JCM 30134</strain>
    </source>
</reference>
<dbReference type="Proteomes" id="UP000787472">
    <property type="component" value="Unassembled WGS sequence"/>
</dbReference>
<organism evidence="2 3">
    <name type="scientific">Pseudomaricurvus hydrocarbonicus</name>
    <dbReference type="NCBI Taxonomy" id="1470433"/>
    <lineage>
        <taxon>Bacteria</taxon>
        <taxon>Pseudomonadati</taxon>
        <taxon>Pseudomonadota</taxon>
        <taxon>Gammaproteobacteria</taxon>
        <taxon>Cellvibrionales</taxon>
        <taxon>Cellvibrionaceae</taxon>
        <taxon>Pseudomaricurvus</taxon>
    </lineage>
</organism>
<keyword evidence="1" id="KW-0812">Transmembrane</keyword>
<keyword evidence="1" id="KW-1133">Transmembrane helix</keyword>
<dbReference type="RefSeq" id="WP_167184097.1">
    <property type="nucleotide sequence ID" value="NZ_JAAONZ010000004.1"/>
</dbReference>
<comment type="caution">
    <text evidence="2">The sequence shown here is derived from an EMBL/GenBank/DDBJ whole genome shotgun (WGS) entry which is preliminary data.</text>
</comment>
<sequence length="217" mass="24678">MFYGGLAIAVAIISLLVLLRALKTLFSGGWLMGWLKGTLGLALVVLSAIIGLFAWDVFSYHELLTEKSVATISFKQLEDQHYQAILVNADGVEQKFELKGDQWQLDARIFKWQPSLARYGLKPGYRLDRLAGRYFSLEEERLSERTVYDLNPSISGVDAWRWYKMVDQNIPWLDALYGSATYVPMSDGALYEINLTHSGLISRPLNEPAEVAIRRWQ</sequence>
<dbReference type="AlphaFoldDB" id="A0A9E5JVL2"/>
<gene>
    <name evidence="2" type="ORF">G8770_07350</name>
</gene>
<dbReference type="EMBL" id="JAAONZ010000004">
    <property type="protein sequence ID" value="NHO65355.1"/>
    <property type="molecule type" value="Genomic_DNA"/>
</dbReference>
<proteinExistence type="predicted"/>
<name>A0A9E5JVL2_9GAMM</name>
<feature type="transmembrane region" description="Helical" evidence="1">
    <location>
        <begin position="37"/>
        <end position="58"/>
    </location>
</feature>
<keyword evidence="1" id="KW-0472">Membrane</keyword>
<accession>A0A9E5JVL2</accession>
<protein>
    <submittedName>
        <fullName evidence="2">Cation/multidrug efflux pump</fullName>
    </submittedName>
</protein>
<keyword evidence="3" id="KW-1185">Reference proteome</keyword>
<evidence type="ECO:0000313" key="2">
    <source>
        <dbReference type="EMBL" id="NHO65355.1"/>
    </source>
</evidence>
<evidence type="ECO:0000256" key="1">
    <source>
        <dbReference type="SAM" id="Phobius"/>
    </source>
</evidence>